<keyword evidence="3" id="KW-1185">Reference proteome</keyword>
<protein>
    <recommendedName>
        <fullName evidence="1">Protein kinase domain-containing protein</fullName>
    </recommendedName>
</protein>
<dbReference type="Pfam" id="PF00069">
    <property type="entry name" value="Pkinase"/>
    <property type="match status" value="1"/>
</dbReference>
<dbReference type="CDD" id="cd00180">
    <property type="entry name" value="PKc"/>
    <property type="match status" value="1"/>
</dbReference>
<evidence type="ECO:0000313" key="2">
    <source>
        <dbReference type="EMBL" id="KAK7420959.1"/>
    </source>
</evidence>
<dbReference type="EMBL" id="JAZAVJ010000026">
    <property type="protein sequence ID" value="KAK7420959.1"/>
    <property type="molecule type" value="Genomic_DNA"/>
</dbReference>
<dbReference type="Gene3D" id="1.10.510.10">
    <property type="entry name" value="Transferase(Phosphotransferase) domain 1"/>
    <property type="match status" value="1"/>
</dbReference>
<dbReference type="SMART" id="SM00220">
    <property type="entry name" value="S_TKc"/>
    <property type="match status" value="1"/>
</dbReference>
<dbReference type="PANTHER" id="PTHR24359:SF37">
    <property type="entry name" value="PROTEIN KINASE DOMAIN-CONTAINING PROTEIN"/>
    <property type="match status" value="1"/>
</dbReference>
<evidence type="ECO:0000313" key="3">
    <source>
        <dbReference type="Proteomes" id="UP001498476"/>
    </source>
</evidence>
<dbReference type="PANTHER" id="PTHR24359">
    <property type="entry name" value="SERINE/THREONINE-PROTEIN KINASE SBK1"/>
    <property type="match status" value="1"/>
</dbReference>
<gene>
    <name evidence="2" type="ORF">QQX98_002524</name>
</gene>
<accession>A0ABR1HJ02</accession>
<organism evidence="2 3">
    <name type="scientific">Neonectria punicea</name>
    <dbReference type="NCBI Taxonomy" id="979145"/>
    <lineage>
        <taxon>Eukaryota</taxon>
        <taxon>Fungi</taxon>
        <taxon>Dikarya</taxon>
        <taxon>Ascomycota</taxon>
        <taxon>Pezizomycotina</taxon>
        <taxon>Sordariomycetes</taxon>
        <taxon>Hypocreomycetidae</taxon>
        <taxon>Hypocreales</taxon>
        <taxon>Nectriaceae</taxon>
        <taxon>Neonectria</taxon>
    </lineage>
</organism>
<dbReference type="Proteomes" id="UP001498476">
    <property type="component" value="Unassembled WGS sequence"/>
</dbReference>
<comment type="caution">
    <text evidence="2">The sequence shown here is derived from an EMBL/GenBank/DDBJ whole genome shotgun (WGS) entry which is preliminary data.</text>
</comment>
<reference evidence="2 3" key="1">
    <citation type="journal article" date="2025" name="Microbiol. Resour. Announc.">
        <title>Draft genome sequences for Neonectria magnoliae and Neonectria punicea, canker pathogens of Liriodendron tulipifera and Acer saccharum in West Virginia.</title>
        <authorList>
            <person name="Petronek H.M."/>
            <person name="Kasson M.T."/>
            <person name="Metheny A.M."/>
            <person name="Stauder C.M."/>
            <person name="Lovett B."/>
            <person name="Lynch S.C."/>
            <person name="Garnas J.R."/>
            <person name="Kasson L.R."/>
            <person name="Stajich J.E."/>
        </authorList>
    </citation>
    <scope>NUCLEOTIDE SEQUENCE [LARGE SCALE GENOMIC DNA]</scope>
    <source>
        <strain evidence="2 3">NRRL 64653</strain>
    </source>
</reference>
<evidence type="ECO:0000259" key="1">
    <source>
        <dbReference type="PROSITE" id="PS50011"/>
    </source>
</evidence>
<dbReference type="InterPro" id="IPR000719">
    <property type="entry name" value="Prot_kinase_dom"/>
</dbReference>
<name>A0ABR1HJ02_9HYPO</name>
<dbReference type="InterPro" id="IPR011009">
    <property type="entry name" value="Kinase-like_dom_sf"/>
</dbReference>
<dbReference type="PROSITE" id="PS50011">
    <property type="entry name" value="PROTEIN_KINASE_DOM"/>
    <property type="match status" value="1"/>
</dbReference>
<dbReference type="SUPFAM" id="SSF56112">
    <property type="entry name" value="Protein kinase-like (PK-like)"/>
    <property type="match status" value="1"/>
</dbReference>
<sequence>MDRRQNQVLRFEESSLHETNIALPRTSSNVSLPDIEHDNSSKLDHLLRKYRIDGEKERFWTTELLRRILTKERVLAELKGCLSSSASHLQRFADLICPDPRDKRSQSYLKVFSILLLVDKPGEIGKFVDAQLCDEKLPLMVFEPVEVSLCLGAGPKEPLRLFAGWKIPERELFESTQWQITVPFFERYADKTFKPYDLPPQTILPWCKRSKQHQVSAGQSGRVGQGAFAEVSLVRIHPTAHAFHEILREINLDDRVFAVKKLSKSDCNNQARFRQELNQLMRFNGLVHSHLVTLLCTFTFRDQYHFIFPLANCNLEELWDETELPWDISTARWASQQLLGIMGALDTIHNPKHLTHDLERRFGRHGDIKSDNILCFTSNNASKDKILVISDFGLSSFNRYISRSNIPNRDVPPVPGYRPPECDLLGGTVSRAFDVWTMGCLYLEFVTWLLGGNKYLKDFERQRTTQYITGANNDIFFALKRTENQCGHVAQVKPEVTNVSVDGFAAAMS</sequence>
<feature type="domain" description="Protein kinase" evidence="1">
    <location>
        <begin position="217"/>
        <end position="509"/>
    </location>
</feature>
<proteinExistence type="predicted"/>
<dbReference type="Gene3D" id="3.30.200.20">
    <property type="entry name" value="Phosphorylase Kinase, domain 1"/>
    <property type="match status" value="1"/>
</dbReference>